<dbReference type="GO" id="GO:0004806">
    <property type="term" value="F:triacylglycerol lipase activity"/>
    <property type="evidence" value="ECO:0007669"/>
    <property type="project" value="TreeGrafter"/>
</dbReference>
<feature type="disulfide bond" evidence="2">
    <location>
        <begin position="196"/>
        <end position="244"/>
    </location>
</feature>
<dbReference type="KEGG" id="cstr:CBE89_08420"/>
<accession>A0A2Z2IZ92</accession>
<dbReference type="RefSeq" id="WP_086891601.1">
    <property type="nucleotide sequence ID" value="NZ_CP021252.1"/>
</dbReference>
<proteinExistence type="predicted"/>
<protein>
    <recommendedName>
        <fullName evidence="4">SGNH hydrolase-type esterase domain-containing protein</fullName>
    </recommendedName>
</protein>
<dbReference type="InterPro" id="IPR036514">
    <property type="entry name" value="SGNH_hydro_sf"/>
</dbReference>
<feature type="disulfide bond" evidence="2">
    <location>
        <begin position="64"/>
        <end position="88"/>
    </location>
</feature>
<feature type="signal peptide" evidence="3">
    <location>
        <begin position="1"/>
        <end position="22"/>
    </location>
</feature>
<dbReference type="Pfam" id="PF13472">
    <property type="entry name" value="Lipase_GDSL_2"/>
    <property type="match status" value="1"/>
</dbReference>
<feature type="active site" description="Nucleophile" evidence="1">
    <location>
        <position position="47"/>
    </location>
</feature>
<evidence type="ECO:0000256" key="2">
    <source>
        <dbReference type="PIRSR" id="PIRSR637460-2"/>
    </source>
</evidence>
<dbReference type="Proteomes" id="UP000250197">
    <property type="component" value="Chromosome"/>
</dbReference>
<dbReference type="InterPro" id="IPR013830">
    <property type="entry name" value="SGNH_hydro"/>
</dbReference>
<dbReference type="AlphaFoldDB" id="A0A2Z2IZ92"/>
<evidence type="ECO:0000313" key="5">
    <source>
        <dbReference type="EMBL" id="ART21523.1"/>
    </source>
</evidence>
<feature type="domain" description="SGNH hydrolase-type esterase" evidence="4">
    <location>
        <begin position="43"/>
        <end position="272"/>
    </location>
</feature>
<dbReference type="PANTHER" id="PTHR37981">
    <property type="entry name" value="LIPASE 2"/>
    <property type="match status" value="1"/>
</dbReference>
<sequence>MTHRVRTVGPLLALAIAGGGCASEPEHSPAPQDAPAQQLSYVALGDSYASMGTRQGPHSGPRWCERATDNYPTKLQELTGMQLNDLTCQGALTDHVLGPRGDLPPQIDAVDSTTDVVTLSIGGNDAGFGVLTSCAMNTSGLNCAELHGAEIDAALATLPAKLDGVYRELERRAPQAKVYATGYMPLLGDADAGVTCPEIAEVSDVDRLWLTLKISQINFEVEKAALRAGAQYVMPPEIEKHTGCAPADQRWVDLAGTETGAFPMHPTPLGQEEMAKTIAAYL</sequence>
<dbReference type="PANTHER" id="PTHR37981:SF1">
    <property type="entry name" value="SGNH HYDROLASE-TYPE ESTERASE DOMAIN-CONTAINING PROTEIN"/>
    <property type="match status" value="1"/>
</dbReference>
<dbReference type="InterPro" id="IPR037460">
    <property type="entry name" value="SEST-like"/>
</dbReference>
<feature type="disulfide bond" evidence="2">
    <location>
        <begin position="134"/>
        <end position="143"/>
    </location>
</feature>
<dbReference type="CDD" id="cd01823">
    <property type="entry name" value="SEST_like"/>
    <property type="match status" value="1"/>
</dbReference>
<dbReference type="GO" id="GO:0019433">
    <property type="term" value="P:triglyceride catabolic process"/>
    <property type="evidence" value="ECO:0007669"/>
    <property type="project" value="TreeGrafter"/>
</dbReference>
<dbReference type="EMBL" id="CP021252">
    <property type="protein sequence ID" value="ART21523.1"/>
    <property type="molecule type" value="Genomic_DNA"/>
</dbReference>
<keyword evidence="3" id="KW-0732">Signal</keyword>
<organism evidence="5 6">
    <name type="scientific">Corynebacterium striatum</name>
    <dbReference type="NCBI Taxonomy" id="43770"/>
    <lineage>
        <taxon>Bacteria</taxon>
        <taxon>Bacillati</taxon>
        <taxon>Actinomycetota</taxon>
        <taxon>Actinomycetes</taxon>
        <taxon>Mycobacteriales</taxon>
        <taxon>Corynebacteriaceae</taxon>
        <taxon>Corynebacterium</taxon>
    </lineage>
</organism>
<reference evidence="5 6" key="1">
    <citation type="submission" date="2017-05" db="EMBL/GenBank/DDBJ databases">
        <title>Complete genome sequence of Corynebacterium striatum KC-Na-1 isolated from Neophocaena asiaeorientalis in Korea.</title>
        <authorList>
            <person name="Kim J.H."/>
            <person name="Lee K."/>
        </authorList>
    </citation>
    <scope>NUCLEOTIDE SEQUENCE [LARGE SCALE GENOMIC DNA]</scope>
    <source>
        <strain evidence="5 6">KC-Na-01</strain>
    </source>
</reference>
<evidence type="ECO:0000256" key="1">
    <source>
        <dbReference type="PIRSR" id="PIRSR637460-1"/>
    </source>
</evidence>
<evidence type="ECO:0000313" key="6">
    <source>
        <dbReference type="Proteomes" id="UP000250197"/>
    </source>
</evidence>
<evidence type="ECO:0000259" key="4">
    <source>
        <dbReference type="Pfam" id="PF13472"/>
    </source>
</evidence>
<evidence type="ECO:0000256" key="3">
    <source>
        <dbReference type="SAM" id="SignalP"/>
    </source>
</evidence>
<feature type="active site" evidence="1">
    <location>
        <position position="265"/>
    </location>
</feature>
<name>A0A2Z2IZ92_CORST</name>
<dbReference type="PROSITE" id="PS51257">
    <property type="entry name" value="PROKAR_LIPOPROTEIN"/>
    <property type="match status" value="1"/>
</dbReference>
<gene>
    <name evidence="5" type="ORF">CBE89_08420</name>
</gene>
<keyword evidence="2" id="KW-1015">Disulfide bond</keyword>
<feature type="chain" id="PRO_5016273442" description="SGNH hydrolase-type esterase domain-containing protein" evidence="3">
    <location>
        <begin position="23"/>
        <end position="282"/>
    </location>
</feature>
<dbReference type="Gene3D" id="3.40.50.1110">
    <property type="entry name" value="SGNH hydrolase"/>
    <property type="match status" value="1"/>
</dbReference>
<dbReference type="SUPFAM" id="SSF52266">
    <property type="entry name" value="SGNH hydrolase"/>
    <property type="match status" value="1"/>
</dbReference>